<reference evidence="2" key="1">
    <citation type="journal article" date="2019" name="bioRxiv">
        <title>The Genome of the Zebra Mussel, Dreissena polymorpha: A Resource for Invasive Species Research.</title>
        <authorList>
            <person name="McCartney M.A."/>
            <person name="Auch B."/>
            <person name="Kono T."/>
            <person name="Mallez S."/>
            <person name="Zhang Y."/>
            <person name="Obille A."/>
            <person name="Becker A."/>
            <person name="Abrahante J.E."/>
            <person name="Garbe J."/>
            <person name="Badalamenti J.P."/>
            <person name="Herman A."/>
            <person name="Mangelson H."/>
            <person name="Liachko I."/>
            <person name="Sullivan S."/>
            <person name="Sone E.D."/>
            <person name="Koren S."/>
            <person name="Silverstein K.A.T."/>
            <person name="Beckman K.B."/>
            <person name="Gohl D.M."/>
        </authorList>
    </citation>
    <scope>NUCLEOTIDE SEQUENCE</scope>
    <source>
        <strain evidence="2">Duluth1</strain>
        <tissue evidence="2">Whole animal</tissue>
    </source>
</reference>
<protein>
    <submittedName>
        <fullName evidence="2">Uncharacterized protein</fullName>
    </submittedName>
</protein>
<evidence type="ECO:0000313" key="2">
    <source>
        <dbReference type="EMBL" id="KAH3818226.1"/>
    </source>
</evidence>
<feature type="compositionally biased region" description="Polar residues" evidence="1">
    <location>
        <begin position="245"/>
        <end position="254"/>
    </location>
</feature>
<gene>
    <name evidence="2" type="ORF">DPMN_119825</name>
</gene>
<dbReference type="Proteomes" id="UP000828390">
    <property type="component" value="Unassembled WGS sequence"/>
</dbReference>
<name>A0A9D4JN17_DREPO</name>
<feature type="region of interest" description="Disordered" evidence="1">
    <location>
        <begin position="222"/>
        <end position="263"/>
    </location>
</feature>
<feature type="compositionally biased region" description="Basic and acidic residues" evidence="1">
    <location>
        <begin position="313"/>
        <end position="322"/>
    </location>
</feature>
<evidence type="ECO:0000313" key="3">
    <source>
        <dbReference type="Proteomes" id="UP000828390"/>
    </source>
</evidence>
<keyword evidence="3" id="KW-1185">Reference proteome</keyword>
<dbReference type="EMBL" id="JAIWYP010000005">
    <property type="protein sequence ID" value="KAH3818226.1"/>
    <property type="molecule type" value="Genomic_DNA"/>
</dbReference>
<reference evidence="2" key="2">
    <citation type="submission" date="2020-11" db="EMBL/GenBank/DDBJ databases">
        <authorList>
            <person name="McCartney M.A."/>
            <person name="Auch B."/>
            <person name="Kono T."/>
            <person name="Mallez S."/>
            <person name="Becker A."/>
            <person name="Gohl D.M."/>
            <person name="Silverstein K.A.T."/>
            <person name="Koren S."/>
            <person name="Bechman K.B."/>
            <person name="Herman A."/>
            <person name="Abrahante J.E."/>
            <person name="Garbe J."/>
        </authorList>
    </citation>
    <scope>NUCLEOTIDE SEQUENCE</scope>
    <source>
        <strain evidence="2">Duluth1</strain>
        <tissue evidence="2">Whole animal</tissue>
    </source>
</reference>
<dbReference type="AlphaFoldDB" id="A0A9D4JN17"/>
<comment type="caution">
    <text evidence="2">The sequence shown here is derived from an EMBL/GenBank/DDBJ whole genome shotgun (WGS) entry which is preliminary data.</text>
</comment>
<evidence type="ECO:0000256" key="1">
    <source>
        <dbReference type="SAM" id="MobiDB-lite"/>
    </source>
</evidence>
<feature type="region of interest" description="Disordered" evidence="1">
    <location>
        <begin position="301"/>
        <end position="322"/>
    </location>
</feature>
<accession>A0A9D4JN17</accession>
<proteinExistence type="predicted"/>
<organism evidence="2 3">
    <name type="scientific">Dreissena polymorpha</name>
    <name type="common">Zebra mussel</name>
    <name type="synonym">Mytilus polymorpha</name>
    <dbReference type="NCBI Taxonomy" id="45954"/>
    <lineage>
        <taxon>Eukaryota</taxon>
        <taxon>Metazoa</taxon>
        <taxon>Spiralia</taxon>
        <taxon>Lophotrochozoa</taxon>
        <taxon>Mollusca</taxon>
        <taxon>Bivalvia</taxon>
        <taxon>Autobranchia</taxon>
        <taxon>Heteroconchia</taxon>
        <taxon>Euheterodonta</taxon>
        <taxon>Imparidentia</taxon>
        <taxon>Neoheterodontei</taxon>
        <taxon>Myida</taxon>
        <taxon>Dreissenoidea</taxon>
        <taxon>Dreissenidae</taxon>
        <taxon>Dreissena</taxon>
    </lineage>
</organism>
<sequence>MPKNKNKIIAMGTSSLKVKPKKRPGLIKQLSQPFLASNKKNKNASAPDITKLDKGTEDFRLFNGYDDMFLPNKHNRLENTVFLSPEKELETFLNFNKSPLSINIPSSKKCSSADSGYMSPPCPADILSPGTPAKGILKKLPTPEIQISDCNGGTKSLDSDLMLKHGIQNGRNTPEPARAMSPIDFAMSPPCDSIENAFSFLDNMLFQEKKNVKKSVSFGNVPEVKNFSTDSSEDSSSDDSGALTKPSSASNVDNMDNRKQHKKGNNYVYKKSVSFDDMSVDKKSKDQAEFLMRSQSCEQIPLHDTDSSEEESEKNQTEGDAKDYGCQDVCQYEVEVKVIDIQPTLKGEGQSENDSYVALETCTVLNSFQILVSLFFFICLFLQKQYLLSLSYCL</sequence>